<protein>
    <submittedName>
        <fullName evidence="6">Putative aminopeptidase NPEPL1</fullName>
    </submittedName>
</protein>
<dbReference type="Proteomes" id="UP000198287">
    <property type="component" value="Unassembled WGS sequence"/>
</dbReference>
<name>A0A226F0T2_FOLCA</name>
<keyword evidence="4" id="KW-0378">Hydrolase</keyword>
<dbReference type="PRINTS" id="PR00481">
    <property type="entry name" value="LAMNOPPTDASE"/>
</dbReference>
<comment type="caution">
    <text evidence="6">The sequence shown here is derived from an EMBL/GenBank/DDBJ whole genome shotgun (WGS) entry which is preliminary data.</text>
</comment>
<dbReference type="GO" id="GO:0030145">
    <property type="term" value="F:manganese ion binding"/>
    <property type="evidence" value="ECO:0007669"/>
    <property type="project" value="InterPro"/>
</dbReference>
<keyword evidence="3" id="KW-0645">Protease</keyword>
<dbReference type="Pfam" id="PF18295">
    <property type="entry name" value="Pdase_M17_N2"/>
    <property type="match status" value="1"/>
</dbReference>
<dbReference type="InterPro" id="IPR041417">
    <property type="entry name" value="NPEPL1_N"/>
</dbReference>
<dbReference type="SUPFAM" id="SSF53187">
    <property type="entry name" value="Zn-dependent exopeptidases"/>
    <property type="match status" value="1"/>
</dbReference>
<dbReference type="CDD" id="cd00433">
    <property type="entry name" value="Peptidase_M17"/>
    <property type="match status" value="1"/>
</dbReference>
<evidence type="ECO:0000256" key="4">
    <source>
        <dbReference type="ARBA" id="ARBA00022801"/>
    </source>
</evidence>
<dbReference type="GO" id="GO:0005737">
    <property type="term" value="C:cytoplasm"/>
    <property type="evidence" value="ECO:0007669"/>
    <property type="project" value="InterPro"/>
</dbReference>
<proteinExistence type="inferred from homology"/>
<evidence type="ECO:0000256" key="2">
    <source>
        <dbReference type="ARBA" id="ARBA00022438"/>
    </source>
</evidence>
<evidence type="ECO:0000313" key="6">
    <source>
        <dbReference type="EMBL" id="OXA63382.1"/>
    </source>
</evidence>
<dbReference type="PROSITE" id="PS00631">
    <property type="entry name" value="CYTOSOL_AP"/>
    <property type="match status" value="1"/>
</dbReference>
<evidence type="ECO:0000313" key="7">
    <source>
        <dbReference type="Proteomes" id="UP000198287"/>
    </source>
</evidence>
<dbReference type="GO" id="GO:0006508">
    <property type="term" value="P:proteolysis"/>
    <property type="evidence" value="ECO:0007669"/>
    <property type="project" value="UniProtKB-KW"/>
</dbReference>
<accession>A0A226F0T2</accession>
<dbReference type="Gene3D" id="3.40.50.10590">
    <property type="entry name" value="Zn-dependent exopeptidases"/>
    <property type="match status" value="1"/>
</dbReference>
<dbReference type="InterPro" id="IPR011356">
    <property type="entry name" value="Leucine_aapep/pepB"/>
</dbReference>
<dbReference type="GO" id="GO:0070006">
    <property type="term" value="F:metalloaminopeptidase activity"/>
    <property type="evidence" value="ECO:0007669"/>
    <property type="project" value="InterPro"/>
</dbReference>
<keyword evidence="2 6" id="KW-0031">Aminopeptidase</keyword>
<sequence length="537" mass="58369">MMIGKIRYNFSPQKFRVFFSGLSSSRQRRMATQLKFQRGGLQATDPHTHPITIVGQLEHLKTLGYDKVKVKFGDRVSEELYNRALSTLSPSPTDSVSLYLNYANIVAIPTAGSRHNAPSRPHCFAKAVKSGLSCADEEGLVIIAPYSHLIPLTAALARAFPLYSRKTKDPESKHVLNVEYVVTDAELGDEEITTLETVAYSIRHSARIVDMPCNELGVGEFVEECDSVVKKLSPSHQVVMETIRGEELIKLGFGGIYNVGKGASPDRQPALVVLKYDCKNDKAQNVAWVGKGIVFDTGGLTIKGRAGMCTMKMDCGGAAGVLYAFYLAVKLGIKCNLSAVLCLAENSVSMNAMRVDDVIRLYSGKTVEVNNTDAEGRLVLGDGVAYAKKDLKSEIIVDVATLTGAQKIATGKYHAAVVTNNEEYEGLFMKAGKFSGDLTFPLPFAPELHFSEFKSEVADMKNSVADGGNASASCAGLFIFSHIGFDWDGIWVHVDMAGPKKNESDRATGFGVLLLNYAFENGNTLFQKSSMLSPPKK</sequence>
<feature type="domain" description="Cytosol aminopeptidase" evidence="5">
    <location>
        <begin position="371"/>
        <end position="378"/>
    </location>
</feature>
<dbReference type="Gene3D" id="3.40.630.10">
    <property type="entry name" value="Zn peptidases"/>
    <property type="match status" value="1"/>
</dbReference>
<evidence type="ECO:0000256" key="1">
    <source>
        <dbReference type="ARBA" id="ARBA00009528"/>
    </source>
</evidence>
<evidence type="ECO:0000256" key="3">
    <source>
        <dbReference type="ARBA" id="ARBA00022670"/>
    </source>
</evidence>
<comment type="similarity">
    <text evidence="1">Belongs to the peptidase M17 family.</text>
</comment>
<dbReference type="InterPro" id="IPR000819">
    <property type="entry name" value="Peptidase_M17_C"/>
</dbReference>
<gene>
    <name evidence="6" type="ORF">Fcan01_02861</name>
</gene>
<dbReference type="PANTHER" id="PTHR11963:SF4">
    <property type="entry name" value="AMINOPEPTIDASE NPEPL1-RELATED"/>
    <property type="match status" value="1"/>
</dbReference>
<dbReference type="STRING" id="158441.A0A226F0T2"/>
<keyword evidence="7" id="KW-1185">Reference proteome</keyword>
<dbReference type="OrthoDB" id="412814at2759"/>
<dbReference type="EMBL" id="LNIX01000001">
    <property type="protein sequence ID" value="OXA63382.1"/>
    <property type="molecule type" value="Genomic_DNA"/>
</dbReference>
<dbReference type="Pfam" id="PF00883">
    <property type="entry name" value="Peptidase_M17"/>
    <property type="match status" value="1"/>
</dbReference>
<reference evidence="6 7" key="1">
    <citation type="submission" date="2015-12" db="EMBL/GenBank/DDBJ databases">
        <title>The genome of Folsomia candida.</title>
        <authorList>
            <person name="Faddeeva A."/>
            <person name="Derks M.F."/>
            <person name="Anvar Y."/>
            <person name="Smit S."/>
            <person name="Van Straalen N."/>
            <person name="Roelofs D."/>
        </authorList>
    </citation>
    <scope>NUCLEOTIDE SEQUENCE [LARGE SCALE GENOMIC DNA]</scope>
    <source>
        <strain evidence="6 7">VU population</strain>
        <tissue evidence="6">Whole body</tissue>
    </source>
</reference>
<organism evidence="6 7">
    <name type="scientific">Folsomia candida</name>
    <name type="common">Springtail</name>
    <dbReference type="NCBI Taxonomy" id="158441"/>
    <lineage>
        <taxon>Eukaryota</taxon>
        <taxon>Metazoa</taxon>
        <taxon>Ecdysozoa</taxon>
        <taxon>Arthropoda</taxon>
        <taxon>Hexapoda</taxon>
        <taxon>Collembola</taxon>
        <taxon>Entomobryomorpha</taxon>
        <taxon>Isotomoidea</taxon>
        <taxon>Isotomidae</taxon>
        <taxon>Proisotominae</taxon>
        <taxon>Folsomia</taxon>
    </lineage>
</organism>
<dbReference type="PANTHER" id="PTHR11963">
    <property type="entry name" value="LEUCINE AMINOPEPTIDASE-RELATED"/>
    <property type="match status" value="1"/>
</dbReference>
<dbReference type="OMA" id="MVCEQSD"/>
<dbReference type="AlphaFoldDB" id="A0A226F0T2"/>
<evidence type="ECO:0000259" key="5">
    <source>
        <dbReference type="PROSITE" id="PS00631"/>
    </source>
</evidence>